<feature type="transmembrane region" description="Helical" evidence="1">
    <location>
        <begin position="64"/>
        <end position="82"/>
    </location>
</feature>
<accession>A0ABS5YEI8</accession>
<dbReference type="Pfam" id="PF10767">
    <property type="entry name" value="YbjO_DH-like"/>
    <property type="match status" value="1"/>
</dbReference>
<keyword evidence="1" id="KW-0812">Transmembrane</keyword>
<evidence type="ECO:0000313" key="2">
    <source>
        <dbReference type="EMBL" id="MBT9433353.1"/>
    </source>
</evidence>
<keyword evidence="3" id="KW-1185">Reference proteome</keyword>
<feature type="transmembrane region" description="Helical" evidence="1">
    <location>
        <begin position="94"/>
        <end position="113"/>
    </location>
</feature>
<comment type="caution">
    <text evidence="2">The sequence shown here is derived from an EMBL/GenBank/DDBJ whole genome shotgun (WGS) entry which is preliminary data.</text>
</comment>
<dbReference type="Proteomes" id="UP000811282">
    <property type="component" value="Unassembled WGS sequence"/>
</dbReference>
<dbReference type="EMBL" id="JAFJYC010000002">
    <property type="protein sequence ID" value="MBT9433353.1"/>
    <property type="molecule type" value="Genomic_DNA"/>
</dbReference>
<proteinExistence type="predicted"/>
<reference evidence="2 3" key="1">
    <citation type="journal article" date="2021" name="Genome Biol. Evol.">
        <title>The evolution of interdependence in a four-way mealybug symbiosis.</title>
        <authorList>
            <person name="Garber A.I."/>
            <person name="Kupper M."/>
            <person name="Laetsch D.R."/>
            <person name="Weldon S.R."/>
            <person name="Ladinsky M.S."/>
            <person name="Bjorkman P.J."/>
            <person name="McCutcheon J.P."/>
        </authorList>
    </citation>
    <scope>NUCLEOTIDE SEQUENCE [LARGE SCALE GENOMIC DNA]</scope>
    <source>
        <strain evidence="2">SOD</strain>
    </source>
</reference>
<evidence type="ECO:0000256" key="1">
    <source>
        <dbReference type="SAM" id="Phobius"/>
    </source>
</evidence>
<dbReference type="RefSeq" id="WP_215671102.1">
    <property type="nucleotide sequence ID" value="NZ_JAFJYC010000002.1"/>
</dbReference>
<dbReference type="InterPro" id="IPR019703">
    <property type="entry name" value="YbjO_DH-like"/>
</dbReference>
<sequence>MSEILRNSTIVGARPRIRVPVGAPVAVMIAGIALITIRCLDVVLLFNAFGVNGMHSFVHHSSRAWDLTGLFLASLTMVFIEIRCGFGVMRAVPWTRWCYLGCQILSALYLFFATWRGFYPEMFMLPGDTAGQIGYQVLMLKLPDVLIIALLFGAPSSRRFFARHNR</sequence>
<protein>
    <submittedName>
        <fullName evidence="2">YbjO family protein</fullName>
    </submittedName>
</protein>
<keyword evidence="1" id="KW-0472">Membrane</keyword>
<keyword evidence="1" id="KW-1133">Transmembrane helix</keyword>
<organism evidence="2 3">
    <name type="scientific">Candidatus Sodalis endolongispinus</name>
    <dbReference type="NCBI Taxonomy" id="2812662"/>
    <lineage>
        <taxon>Bacteria</taxon>
        <taxon>Pseudomonadati</taxon>
        <taxon>Pseudomonadota</taxon>
        <taxon>Gammaproteobacteria</taxon>
        <taxon>Enterobacterales</taxon>
        <taxon>Bruguierivoracaceae</taxon>
        <taxon>Sodalis</taxon>
    </lineage>
</organism>
<name>A0ABS5YEI8_9GAMM</name>
<evidence type="ECO:0000313" key="3">
    <source>
        <dbReference type="Proteomes" id="UP000811282"/>
    </source>
</evidence>
<feature type="transmembrane region" description="Helical" evidence="1">
    <location>
        <begin position="133"/>
        <end position="154"/>
    </location>
</feature>
<feature type="transmembrane region" description="Helical" evidence="1">
    <location>
        <begin position="21"/>
        <end position="44"/>
    </location>
</feature>
<gene>
    <name evidence="2" type="ORF">JZM24_16815</name>
</gene>